<dbReference type="EMBL" id="MSFK01000041">
    <property type="protein sequence ID" value="PWY69618.1"/>
    <property type="molecule type" value="Genomic_DNA"/>
</dbReference>
<evidence type="ECO:0000313" key="2">
    <source>
        <dbReference type="EMBL" id="PWY69618.1"/>
    </source>
</evidence>
<sequence length="238" mass="26228">MAAASKDSIAFGTIPDSTRPSWPLLNFTNVSTMGPLQYFGRIIPFLPTRRVVMAMRGVNCDDVLLPHCEEVAVRGYDTGPHRVACYLEVIVGNDTSSVVDSEQSMDGSDDGYFEKDGEEEEEMGVSQGVICDNRVPDHASVSVLCSPIVPTQLTLPPASDRVHLICRLYRQGNAMFNICNTDTCHPHRFTAQRRTCNRIYNQCSRRSKGGHVEYTGPHGTSSLYRDGDHSVPPAYPGC</sequence>
<name>A0A317V9A1_9EURO</name>
<dbReference type="OrthoDB" id="10351384at2759"/>
<comment type="caution">
    <text evidence="2">The sequence shown here is derived from an EMBL/GenBank/DDBJ whole genome shotgun (WGS) entry which is preliminary data.</text>
</comment>
<keyword evidence="3" id="KW-1185">Reference proteome</keyword>
<evidence type="ECO:0000256" key="1">
    <source>
        <dbReference type="SAM" id="MobiDB-lite"/>
    </source>
</evidence>
<accession>A0A317V9A1</accession>
<dbReference type="RefSeq" id="XP_025462446.1">
    <property type="nucleotide sequence ID" value="XM_025606702.1"/>
</dbReference>
<proteinExistence type="predicted"/>
<gene>
    <name evidence="2" type="ORF">BO94DRAFT_293949</name>
</gene>
<reference evidence="2 3" key="1">
    <citation type="submission" date="2016-12" db="EMBL/GenBank/DDBJ databases">
        <title>The genomes of Aspergillus section Nigri reveals drivers in fungal speciation.</title>
        <authorList>
            <consortium name="DOE Joint Genome Institute"/>
            <person name="Vesth T.C."/>
            <person name="Nybo J."/>
            <person name="Theobald S."/>
            <person name="Brandl J."/>
            <person name="Frisvad J.C."/>
            <person name="Nielsen K.F."/>
            <person name="Lyhne E.K."/>
            <person name="Kogle M.E."/>
            <person name="Kuo A."/>
            <person name="Riley R."/>
            <person name="Clum A."/>
            <person name="Nolan M."/>
            <person name="Lipzen A."/>
            <person name="Salamov A."/>
            <person name="Henrissat B."/>
            <person name="Wiebenga A."/>
            <person name="De Vries R.P."/>
            <person name="Grigoriev I.V."/>
            <person name="Mortensen U.H."/>
            <person name="Andersen M.R."/>
            <person name="Baker S.E."/>
        </authorList>
    </citation>
    <scope>NUCLEOTIDE SEQUENCE [LARGE SCALE GENOMIC DNA]</scope>
    <source>
        <strain evidence="2 3">CBS 115572</strain>
    </source>
</reference>
<dbReference type="GeneID" id="37108845"/>
<feature type="region of interest" description="Disordered" evidence="1">
    <location>
        <begin position="210"/>
        <end position="238"/>
    </location>
</feature>
<evidence type="ECO:0000313" key="3">
    <source>
        <dbReference type="Proteomes" id="UP000246702"/>
    </source>
</evidence>
<organism evidence="2 3">
    <name type="scientific">Aspergillus sclerotioniger CBS 115572</name>
    <dbReference type="NCBI Taxonomy" id="1450535"/>
    <lineage>
        <taxon>Eukaryota</taxon>
        <taxon>Fungi</taxon>
        <taxon>Dikarya</taxon>
        <taxon>Ascomycota</taxon>
        <taxon>Pezizomycotina</taxon>
        <taxon>Eurotiomycetes</taxon>
        <taxon>Eurotiomycetidae</taxon>
        <taxon>Eurotiales</taxon>
        <taxon>Aspergillaceae</taxon>
        <taxon>Aspergillus</taxon>
        <taxon>Aspergillus subgen. Circumdati</taxon>
    </lineage>
</organism>
<protein>
    <submittedName>
        <fullName evidence="2">Uncharacterized protein</fullName>
    </submittedName>
</protein>
<dbReference type="AlphaFoldDB" id="A0A317V9A1"/>
<dbReference type="Proteomes" id="UP000246702">
    <property type="component" value="Unassembled WGS sequence"/>
</dbReference>